<protein>
    <submittedName>
        <fullName evidence="1">Uncharacterized protein</fullName>
    </submittedName>
</protein>
<reference evidence="1 2" key="1">
    <citation type="submission" date="2014-08" db="EMBL/GenBank/DDBJ databases">
        <title>Whole genome shotgun sequence of Rhizobium rubi NBRC 13261.</title>
        <authorList>
            <person name="Katano-Makiyama Y."/>
            <person name="Hosoyama A."/>
            <person name="Hashimoto M."/>
            <person name="Hosoyama Y."/>
            <person name="Noguchi M."/>
            <person name="Tsuchikane K."/>
            <person name="Uohara A."/>
            <person name="Ohji S."/>
            <person name="Ichikawa N."/>
            <person name="Kimura A."/>
            <person name="Yamazoe A."/>
            <person name="Fujita N."/>
        </authorList>
    </citation>
    <scope>NUCLEOTIDE SEQUENCE [LARGE SCALE GENOMIC DNA]</scope>
    <source>
        <strain evidence="1 2">NBRC 13261</strain>
    </source>
</reference>
<comment type="caution">
    <text evidence="1">The sequence shown here is derived from an EMBL/GenBank/DDBJ whole genome shotgun (WGS) entry which is preliminary data.</text>
</comment>
<accession>A0A081CRQ4</accession>
<gene>
    <name evidence="1" type="ORF">RRU01S_04_01720</name>
</gene>
<proteinExistence type="predicted"/>
<dbReference type="AlphaFoldDB" id="A0A081CRQ4"/>
<name>A0A081CRQ4_9HYPH</name>
<organism evidence="1 2">
    <name type="scientific">Agrobacterium rubi TR3 = NBRC 13261</name>
    <dbReference type="NCBI Taxonomy" id="1368415"/>
    <lineage>
        <taxon>Bacteria</taxon>
        <taxon>Pseudomonadati</taxon>
        <taxon>Pseudomonadota</taxon>
        <taxon>Alphaproteobacteria</taxon>
        <taxon>Hyphomicrobiales</taxon>
        <taxon>Rhizobiaceae</taxon>
        <taxon>Rhizobium/Agrobacterium group</taxon>
        <taxon>Agrobacterium</taxon>
    </lineage>
</organism>
<dbReference type="EMBL" id="BBJU01000004">
    <property type="protein sequence ID" value="GAK69350.1"/>
    <property type="molecule type" value="Genomic_DNA"/>
</dbReference>
<sequence length="117" mass="13653">MNQRFWRQALVPFGKPKATRPQAIAQPNPPAGIKAIFASFKPPYQYTNGIHQAYFVKMVFWKQSGRFCGQWVGMYQTDMAGGGQFWTERYFWGFQNGSFIEIKQHDVRGPRKRMLRG</sequence>
<dbReference type="Proteomes" id="UP000028701">
    <property type="component" value="Unassembled WGS sequence"/>
</dbReference>
<evidence type="ECO:0000313" key="1">
    <source>
        <dbReference type="EMBL" id="GAK69350.1"/>
    </source>
</evidence>
<evidence type="ECO:0000313" key="2">
    <source>
        <dbReference type="Proteomes" id="UP000028701"/>
    </source>
</evidence>
<dbReference type="RefSeq" id="WP_045228937.1">
    <property type="nucleotide sequence ID" value="NZ_BBJU01000004.1"/>
</dbReference>